<reference evidence="2" key="1">
    <citation type="submission" date="2020-06" db="EMBL/GenBank/DDBJ databases">
        <authorList>
            <person name="Li T."/>
            <person name="Hu X."/>
            <person name="Zhang T."/>
            <person name="Song X."/>
            <person name="Zhang H."/>
            <person name="Dai N."/>
            <person name="Sheng W."/>
            <person name="Hou X."/>
            <person name="Wei L."/>
        </authorList>
    </citation>
    <scope>NUCLEOTIDE SEQUENCE</scope>
    <source>
        <strain evidence="2">G02</strain>
        <tissue evidence="2">Leaf</tissue>
    </source>
</reference>
<protein>
    <submittedName>
        <fullName evidence="2">Retrovirus-related Pol polyprotein from transposon TNT 1-94</fullName>
    </submittedName>
</protein>
<sequence>MSARVPQPPESYGFLGVTSQLDNDPKTYGGATMSDIYSGKWHEVMKSEMDSMSSNQVWTLVDRPKGVRPVGCKWVYKRKIGADGEVTTFKARLVVKGYTQQPGVDFEKTFSPVAMAKSIQIMLAIAAWYDYEIWQMDVKTAFFNSFLEEEIYMDQPEGFMVVVEEQKVCHLQRSIYDLKQASGAGTYILMKSYGAMISLRTTLTLVYTRRLVGALLCS</sequence>
<dbReference type="Pfam" id="PF07727">
    <property type="entry name" value="RVT_2"/>
    <property type="match status" value="1"/>
</dbReference>
<evidence type="ECO:0000313" key="2">
    <source>
        <dbReference type="EMBL" id="KAL0329214.1"/>
    </source>
</evidence>
<dbReference type="EMBL" id="JACGWJ010000022">
    <property type="protein sequence ID" value="KAL0329214.1"/>
    <property type="molecule type" value="Genomic_DNA"/>
</dbReference>
<name>A0AAW2MEB7_SESRA</name>
<feature type="domain" description="Reverse transcriptase Ty1/copia-type" evidence="1">
    <location>
        <begin position="55"/>
        <end position="183"/>
    </location>
</feature>
<dbReference type="InterPro" id="IPR013103">
    <property type="entry name" value="RVT_2"/>
</dbReference>
<proteinExistence type="predicted"/>
<evidence type="ECO:0000259" key="1">
    <source>
        <dbReference type="Pfam" id="PF07727"/>
    </source>
</evidence>
<comment type="caution">
    <text evidence="2">The sequence shown here is derived from an EMBL/GenBank/DDBJ whole genome shotgun (WGS) entry which is preliminary data.</text>
</comment>
<accession>A0AAW2MEB7</accession>
<organism evidence="2">
    <name type="scientific">Sesamum radiatum</name>
    <name type="common">Black benniseed</name>
    <dbReference type="NCBI Taxonomy" id="300843"/>
    <lineage>
        <taxon>Eukaryota</taxon>
        <taxon>Viridiplantae</taxon>
        <taxon>Streptophyta</taxon>
        <taxon>Embryophyta</taxon>
        <taxon>Tracheophyta</taxon>
        <taxon>Spermatophyta</taxon>
        <taxon>Magnoliopsida</taxon>
        <taxon>eudicotyledons</taxon>
        <taxon>Gunneridae</taxon>
        <taxon>Pentapetalae</taxon>
        <taxon>asterids</taxon>
        <taxon>lamiids</taxon>
        <taxon>Lamiales</taxon>
        <taxon>Pedaliaceae</taxon>
        <taxon>Sesamum</taxon>
    </lineage>
</organism>
<gene>
    <name evidence="2" type="ORF">Sradi_4908100</name>
</gene>
<reference evidence="2" key="2">
    <citation type="journal article" date="2024" name="Plant">
        <title>Genomic evolution and insights into agronomic trait innovations of Sesamum species.</title>
        <authorList>
            <person name="Miao H."/>
            <person name="Wang L."/>
            <person name="Qu L."/>
            <person name="Liu H."/>
            <person name="Sun Y."/>
            <person name="Le M."/>
            <person name="Wang Q."/>
            <person name="Wei S."/>
            <person name="Zheng Y."/>
            <person name="Lin W."/>
            <person name="Duan Y."/>
            <person name="Cao H."/>
            <person name="Xiong S."/>
            <person name="Wang X."/>
            <person name="Wei L."/>
            <person name="Li C."/>
            <person name="Ma Q."/>
            <person name="Ju M."/>
            <person name="Zhao R."/>
            <person name="Li G."/>
            <person name="Mu C."/>
            <person name="Tian Q."/>
            <person name="Mei H."/>
            <person name="Zhang T."/>
            <person name="Gao T."/>
            <person name="Zhang H."/>
        </authorList>
    </citation>
    <scope>NUCLEOTIDE SEQUENCE</scope>
    <source>
        <strain evidence="2">G02</strain>
    </source>
</reference>
<dbReference type="AlphaFoldDB" id="A0AAW2MEB7"/>